<keyword evidence="2" id="KW-1185">Reference proteome</keyword>
<comment type="caution">
    <text evidence="1">The sequence shown here is derived from an EMBL/GenBank/DDBJ whole genome shotgun (WGS) entry which is preliminary data.</text>
</comment>
<dbReference type="EMBL" id="JACGCI010000084">
    <property type="protein sequence ID" value="KAF6747172.1"/>
    <property type="molecule type" value="Genomic_DNA"/>
</dbReference>
<reference evidence="1 2" key="1">
    <citation type="submission" date="2020-07" db="EMBL/GenBank/DDBJ databases">
        <title>Comparative genomics of pyrophilous fungi reveals a link between fire events and developmental genes.</title>
        <authorList>
            <consortium name="DOE Joint Genome Institute"/>
            <person name="Steindorff A.S."/>
            <person name="Carver A."/>
            <person name="Calhoun S."/>
            <person name="Stillman K."/>
            <person name="Liu H."/>
            <person name="Lipzen A."/>
            <person name="Pangilinan J."/>
            <person name="Labutti K."/>
            <person name="Bruns T.D."/>
            <person name="Grigoriev I.V."/>
        </authorList>
    </citation>
    <scope>NUCLEOTIDE SEQUENCE [LARGE SCALE GENOMIC DNA]</scope>
    <source>
        <strain evidence="1 2">CBS 144469</strain>
    </source>
</reference>
<accession>A0A8H6HIW4</accession>
<evidence type="ECO:0008006" key="3">
    <source>
        <dbReference type="Google" id="ProtNLM"/>
    </source>
</evidence>
<dbReference type="SUPFAM" id="SSF52047">
    <property type="entry name" value="RNI-like"/>
    <property type="match status" value="1"/>
</dbReference>
<dbReference type="Gene3D" id="3.80.10.10">
    <property type="entry name" value="Ribonuclease Inhibitor"/>
    <property type="match status" value="1"/>
</dbReference>
<dbReference type="OrthoDB" id="10270345at2759"/>
<gene>
    <name evidence="1" type="ORF">DFP72DRAFT_920731</name>
</gene>
<dbReference type="Proteomes" id="UP000521943">
    <property type="component" value="Unassembled WGS sequence"/>
</dbReference>
<evidence type="ECO:0000313" key="1">
    <source>
        <dbReference type="EMBL" id="KAF6747172.1"/>
    </source>
</evidence>
<sequence>MLSRRRRLDVLPIELAGRIPQEIFDIIIRTVPDFHTARSCSLVCKAWSSTCRLRFFSQATLDRDYIDFLAKAGENILPCIRSLNVESEYKILLNLREDHCKKMLSLVPRMSRLTSLELVGCHDAEIARQFSAKLGANVELTTLKLGMLSIVSLEECLKCVGFFGPGLRRLELGFVAGAGMSLGDEVCLMDPVLLKLATVNINPCSVPMLHWLASSRTSIRSCKLYWWATRVEDLSALEAFTNVENLTLHFRSFDPSYRSLDQALAPFPKLKTLFIELSREDPVKDYVAASLGDAGHGVPWYIAFLSGAVSTLSRLTLQIFFRSEQELDRMEWGLLNDLLRQLPAYAALEELCFQVRWPYPPEEADRWIRSRVDVPRSNFKLKVERCW</sequence>
<dbReference type="InterPro" id="IPR032675">
    <property type="entry name" value="LRR_dom_sf"/>
</dbReference>
<name>A0A8H6HIW4_9AGAR</name>
<dbReference type="InterPro" id="IPR036047">
    <property type="entry name" value="F-box-like_dom_sf"/>
</dbReference>
<proteinExistence type="predicted"/>
<evidence type="ECO:0000313" key="2">
    <source>
        <dbReference type="Proteomes" id="UP000521943"/>
    </source>
</evidence>
<organism evidence="1 2">
    <name type="scientific">Ephemerocybe angulata</name>
    <dbReference type="NCBI Taxonomy" id="980116"/>
    <lineage>
        <taxon>Eukaryota</taxon>
        <taxon>Fungi</taxon>
        <taxon>Dikarya</taxon>
        <taxon>Basidiomycota</taxon>
        <taxon>Agaricomycotina</taxon>
        <taxon>Agaricomycetes</taxon>
        <taxon>Agaricomycetidae</taxon>
        <taxon>Agaricales</taxon>
        <taxon>Agaricineae</taxon>
        <taxon>Psathyrellaceae</taxon>
        <taxon>Ephemerocybe</taxon>
    </lineage>
</organism>
<dbReference type="AlphaFoldDB" id="A0A8H6HIW4"/>
<dbReference type="SUPFAM" id="SSF81383">
    <property type="entry name" value="F-box domain"/>
    <property type="match status" value="1"/>
</dbReference>
<protein>
    <recommendedName>
        <fullName evidence="3">F-box domain-containing protein</fullName>
    </recommendedName>
</protein>